<reference evidence="5 6" key="1">
    <citation type="submission" date="2019-09" db="EMBL/GenBank/DDBJ databases">
        <authorList>
            <person name="Cao W.R."/>
        </authorList>
    </citation>
    <scope>NUCLEOTIDE SEQUENCE [LARGE SCALE GENOMIC DNA]</scope>
    <source>
        <strain evidence="6">a4</strain>
    </source>
</reference>
<organism evidence="5 6">
    <name type="scientific">Tenacibaculum aiptasiae</name>
    <dbReference type="NCBI Taxonomy" id="426481"/>
    <lineage>
        <taxon>Bacteria</taxon>
        <taxon>Pseudomonadati</taxon>
        <taxon>Bacteroidota</taxon>
        <taxon>Flavobacteriia</taxon>
        <taxon>Flavobacteriales</taxon>
        <taxon>Flavobacteriaceae</taxon>
        <taxon>Tenacibaculum</taxon>
    </lineage>
</organism>
<dbReference type="InterPro" id="IPR035386">
    <property type="entry name" value="Arm-DNA-bind_5"/>
</dbReference>
<keyword evidence="2" id="KW-0238">DNA-binding</keyword>
<dbReference type="PROSITE" id="PS51898">
    <property type="entry name" value="TYR_RECOMBINASE"/>
    <property type="match status" value="1"/>
</dbReference>
<dbReference type="CDD" id="cd01185">
    <property type="entry name" value="INTN1_C_like"/>
    <property type="match status" value="1"/>
</dbReference>
<proteinExistence type="inferred from homology"/>
<dbReference type="InterPro" id="IPR025269">
    <property type="entry name" value="SAM-like_dom"/>
</dbReference>
<dbReference type="Pfam" id="PF13102">
    <property type="entry name" value="Phage_int_SAM_5"/>
    <property type="match status" value="1"/>
</dbReference>
<feature type="domain" description="Tyr recombinase" evidence="4">
    <location>
        <begin position="222"/>
        <end position="399"/>
    </location>
</feature>
<evidence type="ECO:0000313" key="5">
    <source>
        <dbReference type="EMBL" id="KAB1155297.1"/>
    </source>
</evidence>
<dbReference type="GO" id="GO:0006310">
    <property type="term" value="P:DNA recombination"/>
    <property type="evidence" value="ECO:0007669"/>
    <property type="project" value="UniProtKB-KW"/>
</dbReference>
<dbReference type="PANTHER" id="PTHR30349:SF64">
    <property type="entry name" value="PROPHAGE INTEGRASE INTD-RELATED"/>
    <property type="match status" value="1"/>
</dbReference>
<dbReference type="PANTHER" id="PTHR30349">
    <property type="entry name" value="PHAGE INTEGRASE-RELATED"/>
    <property type="match status" value="1"/>
</dbReference>
<dbReference type="InterPro" id="IPR013762">
    <property type="entry name" value="Integrase-like_cat_sf"/>
</dbReference>
<dbReference type="AlphaFoldDB" id="A0A7J5ACJ2"/>
<evidence type="ECO:0000313" key="6">
    <source>
        <dbReference type="Proteomes" id="UP000467305"/>
    </source>
</evidence>
<name>A0A7J5ACJ2_9FLAO</name>
<keyword evidence="6" id="KW-1185">Reference proteome</keyword>
<evidence type="ECO:0000256" key="3">
    <source>
        <dbReference type="ARBA" id="ARBA00023172"/>
    </source>
</evidence>
<sequence length="421" mass="49525">MRATSTFSIFFWIYSKRAVNNKAGIYTRVTVNGKRVNISLKIKADITKWDAKKQRVKGFTQEAKTVNRTLDQAHSKIFQSYQDLKLQDKLITAQLIKALFLNEGEQAKTLQNLLDYHRRKIETTLAKGTIRNFGVTESYINRFLNTKLKTSDVYLKQLDYKFICDFETYLHEFWPKGHPKAMSQNTVMKHLQRLRKIVTLSYHLEWLDRDPFLRWKPTYEKRERQFLSENELYNLENYFFPIDRLDRVRDLFVFSCYTGISYVDIMGLTKENIQKGIDGNNWIVTKRQKTKTPIKIPILEKAQYIINKYFNHPITQVTKTLLPVITNEKLNLYLKEVAHACGITKNLTFHMARHTFATTVTLSNGVPIETVSKLLGHTKIATTQIYARVIERKVSEDINLLKLKLNDLKTKKHRNLNINYQ</sequence>
<dbReference type="InterPro" id="IPR010998">
    <property type="entry name" value="Integrase_recombinase_N"/>
</dbReference>
<dbReference type="GO" id="GO:0015074">
    <property type="term" value="P:DNA integration"/>
    <property type="evidence" value="ECO:0007669"/>
    <property type="project" value="InterPro"/>
</dbReference>
<evidence type="ECO:0000256" key="2">
    <source>
        <dbReference type="ARBA" id="ARBA00023125"/>
    </source>
</evidence>
<evidence type="ECO:0000256" key="1">
    <source>
        <dbReference type="ARBA" id="ARBA00008857"/>
    </source>
</evidence>
<dbReference type="InterPro" id="IPR011010">
    <property type="entry name" value="DNA_brk_join_enz"/>
</dbReference>
<dbReference type="Pfam" id="PF17293">
    <property type="entry name" value="Arm-DNA-bind_5"/>
    <property type="match status" value="1"/>
</dbReference>
<comment type="similarity">
    <text evidence="1">Belongs to the 'phage' integrase family.</text>
</comment>
<dbReference type="InterPro" id="IPR002104">
    <property type="entry name" value="Integrase_catalytic"/>
</dbReference>
<dbReference type="Gene3D" id="1.10.150.130">
    <property type="match status" value="1"/>
</dbReference>
<keyword evidence="3" id="KW-0233">DNA recombination</keyword>
<dbReference type="InterPro" id="IPR050090">
    <property type="entry name" value="Tyrosine_recombinase_XerCD"/>
</dbReference>
<dbReference type="SUPFAM" id="SSF56349">
    <property type="entry name" value="DNA breaking-rejoining enzymes"/>
    <property type="match status" value="1"/>
</dbReference>
<dbReference type="Proteomes" id="UP000467305">
    <property type="component" value="Unassembled WGS sequence"/>
</dbReference>
<gene>
    <name evidence="5" type="ORF">F7018_12550</name>
</gene>
<protein>
    <submittedName>
        <fullName evidence="5">Site-specific integrase</fullName>
    </submittedName>
</protein>
<dbReference type="GO" id="GO:0003677">
    <property type="term" value="F:DNA binding"/>
    <property type="evidence" value="ECO:0007669"/>
    <property type="project" value="UniProtKB-KW"/>
</dbReference>
<comment type="caution">
    <text evidence="5">The sequence shown here is derived from an EMBL/GenBank/DDBJ whole genome shotgun (WGS) entry which is preliminary data.</text>
</comment>
<dbReference type="Pfam" id="PF00589">
    <property type="entry name" value="Phage_integrase"/>
    <property type="match status" value="1"/>
</dbReference>
<dbReference type="RefSeq" id="WP_150900406.1">
    <property type="nucleotide sequence ID" value="NZ_WAAU01000024.1"/>
</dbReference>
<dbReference type="Gene3D" id="1.10.443.10">
    <property type="entry name" value="Intergrase catalytic core"/>
    <property type="match status" value="1"/>
</dbReference>
<dbReference type="OrthoDB" id="1068680at2"/>
<evidence type="ECO:0000259" key="4">
    <source>
        <dbReference type="PROSITE" id="PS51898"/>
    </source>
</evidence>
<dbReference type="EMBL" id="WAAU01000024">
    <property type="protein sequence ID" value="KAB1155297.1"/>
    <property type="molecule type" value="Genomic_DNA"/>
</dbReference>
<accession>A0A7J5ACJ2</accession>